<dbReference type="OrthoDB" id="9871927at2"/>
<evidence type="ECO:0000313" key="3">
    <source>
        <dbReference type="Proteomes" id="UP000235464"/>
    </source>
</evidence>
<gene>
    <name evidence="1" type="ORF">SCNRRL3882_0011</name>
    <name evidence="2" type="ORF">SCNRRL3882_7944</name>
</gene>
<protein>
    <submittedName>
        <fullName evidence="2">Uncharacterized protein</fullName>
    </submittedName>
</protein>
<name>A0A2N9BMA8_STRCX</name>
<dbReference type="Proteomes" id="UP000235464">
    <property type="component" value="Chromosome I"/>
</dbReference>
<reference evidence="2" key="1">
    <citation type="submission" date="2017-11" db="EMBL/GenBank/DDBJ databases">
        <authorList>
            <person name="Han C.G."/>
        </authorList>
    </citation>
    <scope>NUCLEOTIDE SEQUENCE [LARGE SCALE GENOMIC DNA]</scope>
    <source>
        <strain evidence="2">NRRL3882</strain>
    </source>
</reference>
<organism evidence="2 3">
    <name type="scientific">Streptomyces chartreusis NRRL 3882</name>
    <dbReference type="NCBI Taxonomy" id="1079985"/>
    <lineage>
        <taxon>Bacteria</taxon>
        <taxon>Bacillati</taxon>
        <taxon>Actinomycetota</taxon>
        <taxon>Actinomycetes</taxon>
        <taxon>Kitasatosporales</taxon>
        <taxon>Streptomycetaceae</taxon>
        <taxon>Streptomyces</taxon>
    </lineage>
</organism>
<sequence>MSRRRAEQRRDDDPQRTHMRLQYKSLVVPLQFYLFVKCAALHLDPRKVADEAWILAFSEPHSLRGYRALRERADGIVQERIDAGVDTRDADYSLVQVFDAYFKGKYLALREGLQVLDELPLDDRRAYQAKLLDLLANENVAAVMGAAVFENREREREKLANLAGANHDLSVLESFFADVRGKR</sequence>
<accession>A0A2N9BMA8</accession>
<reference evidence="3" key="2">
    <citation type="submission" date="2017-11" db="EMBL/GenBank/DDBJ databases">
        <authorList>
            <person name="Wibberg D."/>
        </authorList>
    </citation>
    <scope>NUCLEOTIDE SEQUENCE [LARGE SCALE GENOMIC DNA]</scope>
</reference>
<dbReference type="EMBL" id="LT963352">
    <property type="protein sequence ID" value="SOR76527.1"/>
    <property type="molecule type" value="Genomic_DNA"/>
</dbReference>
<evidence type="ECO:0000313" key="1">
    <source>
        <dbReference type="EMBL" id="SOR76527.1"/>
    </source>
</evidence>
<dbReference type="AlphaFoldDB" id="A0A2N9BMA8"/>
<dbReference type="RefSeq" id="WP_010049020.1">
    <property type="nucleotide sequence ID" value="NZ_LT962942.1"/>
</dbReference>
<keyword evidence="3" id="KW-1185">Reference proteome</keyword>
<proteinExistence type="predicted"/>
<evidence type="ECO:0000313" key="2">
    <source>
        <dbReference type="EMBL" id="SOR84499.1"/>
    </source>
</evidence>
<dbReference type="EMBL" id="LT963352">
    <property type="protein sequence ID" value="SOR84499.1"/>
    <property type="molecule type" value="Genomic_DNA"/>
</dbReference>